<dbReference type="PANTHER" id="PTHR23389:SF9">
    <property type="entry name" value="DNA LIGASE"/>
    <property type="match status" value="1"/>
</dbReference>
<dbReference type="InterPro" id="IPR012340">
    <property type="entry name" value="NA-bd_OB-fold"/>
</dbReference>
<dbReference type="FunFam" id="1.10.150.20:FF:000007">
    <property type="entry name" value="DNA ligase"/>
    <property type="match status" value="1"/>
</dbReference>
<dbReference type="CDD" id="cd17748">
    <property type="entry name" value="BRCT_DNA_ligase_like"/>
    <property type="match status" value="1"/>
</dbReference>
<dbReference type="InterPro" id="IPR033136">
    <property type="entry name" value="DNA_ligase_CS"/>
</dbReference>
<dbReference type="SMART" id="SM00532">
    <property type="entry name" value="LIGANc"/>
    <property type="match status" value="1"/>
</dbReference>
<organism evidence="17 18">
    <name type="scientific">Trichloromonas acetexigens</name>
    <dbReference type="NCBI Taxonomy" id="38815"/>
    <lineage>
        <taxon>Bacteria</taxon>
        <taxon>Pseudomonadati</taxon>
        <taxon>Thermodesulfobacteriota</taxon>
        <taxon>Desulfuromonadia</taxon>
        <taxon>Desulfuromonadales</taxon>
        <taxon>Trichloromonadaceae</taxon>
        <taxon>Trichloromonas</taxon>
    </lineage>
</organism>
<evidence type="ECO:0000256" key="6">
    <source>
        <dbReference type="ARBA" id="ARBA00022723"/>
    </source>
</evidence>
<dbReference type="Gene3D" id="1.10.287.610">
    <property type="entry name" value="Helix hairpin bin"/>
    <property type="match status" value="1"/>
</dbReference>
<dbReference type="InterPro" id="IPR018239">
    <property type="entry name" value="DNA_ligase_AS"/>
</dbReference>
<dbReference type="Pfam" id="PF03119">
    <property type="entry name" value="DNA_ligase_ZBD"/>
    <property type="match status" value="1"/>
</dbReference>
<dbReference type="Pfam" id="PF00533">
    <property type="entry name" value="BRCT"/>
    <property type="match status" value="1"/>
</dbReference>
<dbReference type="SMART" id="SM00278">
    <property type="entry name" value="HhH1"/>
    <property type="match status" value="3"/>
</dbReference>
<evidence type="ECO:0000256" key="4">
    <source>
        <dbReference type="ARBA" id="ARBA00022598"/>
    </source>
</evidence>
<feature type="binding site" evidence="14">
    <location>
        <position position="412"/>
    </location>
    <ligand>
        <name>Zn(2+)</name>
        <dbReference type="ChEBI" id="CHEBI:29105"/>
    </ligand>
</feature>
<keyword evidence="4 14" id="KW-0436">Ligase</keyword>
<evidence type="ECO:0000256" key="12">
    <source>
        <dbReference type="ARBA" id="ARBA00034005"/>
    </source>
</evidence>
<dbReference type="AlphaFoldDB" id="A0A550J6U2"/>
<feature type="binding site" evidence="14">
    <location>
        <position position="435"/>
    </location>
    <ligand>
        <name>Zn(2+)</name>
        <dbReference type="ChEBI" id="CHEBI:29105"/>
    </ligand>
</feature>
<keyword evidence="11 14" id="KW-0234">DNA repair</keyword>
<feature type="binding site" evidence="14">
    <location>
        <position position="141"/>
    </location>
    <ligand>
        <name>NAD(+)</name>
        <dbReference type="ChEBI" id="CHEBI:57540"/>
    </ligand>
</feature>
<evidence type="ECO:0000256" key="9">
    <source>
        <dbReference type="ARBA" id="ARBA00022842"/>
    </source>
</evidence>
<dbReference type="InterPro" id="IPR041663">
    <property type="entry name" value="DisA/LigA_HHH"/>
</dbReference>
<dbReference type="CDD" id="cd00114">
    <property type="entry name" value="LIGANc"/>
    <property type="match status" value="1"/>
</dbReference>
<evidence type="ECO:0000256" key="7">
    <source>
        <dbReference type="ARBA" id="ARBA00022763"/>
    </source>
</evidence>
<keyword evidence="9 14" id="KW-0460">Magnesium</keyword>
<dbReference type="InterPro" id="IPR001679">
    <property type="entry name" value="DNA_ligase"/>
</dbReference>
<feature type="binding site" evidence="14">
    <location>
        <begin position="36"/>
        <end position="40"/>
    </location>
    <ligand>
        <name>NAD(+)</name>
        <dbReference type="ChEBI" id="CHEBI:57540"/>
    </ligand>
</feature>
<feature type="binding site" evidence="14">
    <location>
        <position position="318"/>
    </location>
    <ligand>
        <name>NAD(+)</name>
        <dbReference type="ChEBI" id="CHEBI:57540"/>
    </ligand>
</feature>
<dbReference type="InterPro" id="IPR013839">
    <property type="entry name" value="DNAligase_adenylation"/>
</dbReference>
<feature type="binding site" evidence="14">
    <location>
        <position position="415"/>
    </location>
    <ligand>
        <name>Zn(2+)</name>
        <dbReference type="ChEBI" id="CHEBI:29105"/>
    </ligand>
</feature>
<dbReference type="FunFam" id="2.40.50.140:FF:000012">
    <property type="entry name" value="DNA ligase"/>
    <property type="match status" value="1"/>
</dbReference>
<dbReference type="Gene3D" id="3.40.50.10190">
    <property type="entry name" value="BRCT domain"/>
    <property type="match status" value="1"/>
</dbReference>
<evidence type="ECO:0000256" key="8">
    <source>
        <dbReference type="ARBA" id="ARBA00022833"/>
    </source>
</evidence>
<comment type="catalytic activity">
    <reaction evidence="12 14 15">
        <text>NAD(+) + (deoxyribonucleotide)n-3'-hydroxyl + 5'-phospho-(deoxyribonucleotide)m = (deoxyribonucleotide)n+m + AMP + beta-nicotinamide D-nucleotide.</text>
        <dbReference type="EC" id="6.5.1.2"/>
    </reaction>
</comment>
<dbReference type="Pfam" id="PF12826">
    <property type="entry name" value="HHH_2"/>
    <property type="match status" value="1"/>
</dbReference>
<keyword evidence="14" id="KW-0464">Manganese</keyword>
<dbReference type="SUPFAM" id="SSF50249">
    <property type="entry name" value="Nucleic acid-binding proteins"/>
    <property type="match status" value="1"/>
</dbReference>
<evidence type="ECO:0000259" key="16">
    <source>
        <dbReference type="PROSITE" id="PS50172"/>
    </source>
</evidence>
<dbReference type="EC" id="6.5.1.2" evidence="2 14"/>
<comment type="caution">
    <text evidence="17">The sequence shown here is derived from an EMBL/GenBank/DDBJ whole genome shotgun (WGS) entry which is preliminary data.</text>
</comment>
<dbReference type="Pfam" id="PF01653">
    <property type="entry name" value="DNA_ligase_aden"/>
    <property type="match status" value="1"/>
</dbReference>
<evidence type="ECO:0000256" key="1">
    <source>
        <dbReference type="ARBA" id="ARBA00004067"/>
    </source>
</evidence>
<dbReference type="Proteomes" id="UP000317155">
    <property type="component" value="Unassembled WGS sequence"/>
</dbReference>
<dbReference type="GO" id="GO:0003677">
    <property type="term" value="F:DNA binding"/>
    <property type="evidence" value="ECO:0007669"/>
    <property type="project" value="InterPro"/>
</dbReference>
<dbReference type="Pfam" id="PF03120">
    <property type="entry name" value="OB_DNA_ligase"/>
    <property type="match status" value="1"/>
</dbReference>
<evidence type="ECO:0000256" key="5">
    <source>
        <dbReference type="ARBA" id="ARBA00022705"/>
    </source>
</evidence>
<evidence type="ECO:0000256" key="14">
    <source>
        <dbReference type="HAMAP-Rule" id="MF_01588"/>
    </source>
</evidence>
<keyword evidence="10 14" id="KW-0520">NAD</keyword>
<dbReference type="SUPFAM" id="SSF56091">
    <property type="entry name" value="DNA ligase/mRNA capping enzyme, catalytic domain"/>
    <property type="match status" value="1"/>
</dbReference>
<keyword evidence="8 14" id="KW-0862">Zinc</keyword>
<dbReference type="InterPro" id="IPR013840">
    <property type="entry name" value="DNAligase_N"/>
</dbReference>
<evidence type="ECO:0000313" key="18">
    <source>
        <dbReference type="Proteomes" id="UP000317155"/>
    </source>
</evidence>
<dbReference type="InterPro" id="IPR004150">
    <property type="entry name" value="NAD_DNA_ligase_OB"/>
</dbReference>
<dbReference type="NCBIfam" id="NF005932">
    <property type="entry name" value="PRK07956.1"/>
    <property type="match status" value="1"/>
</dbReference>
<dbReference type="NCBIfam" id="TIGR00575">
    <property type="entry name" value="dnlj"/>
    <property type="match status" value="1"/>
</dbReference>
<comment type="function">
    <text evidence="1 14">DNA ligase that catalyzes the formation of phosphodiester linkages between 5'-phosphoryl and 3'-hydroxyl groups in double-stranded DNA using NAD as a coenzyme and as the energy source for the reaction. It is essential for DNA replication and repair of damaged DNA.</text>
</comment>
<dbReference type="PIRSF" id="PIRSF001604">
    <property type="entry name" value="LigA"/>
    <property type="match status" value="1"/>
</dbReference>
<dbReference type="RefSeq" id="WP_092054287.1">
    <property type="nucleotide sequence ID" value="NZ_FOJJ01000005.1"/>
</dbReference>
<feature type="binding site" evidence="14">
    <location>
        <position position="118"/>
    </location>
    <ligand>
        <name>NAD(+)</name>
        <dbReference type="ChEBI" id="CHEBI:57540"/>
    </ligand>
</feature>
<dbReference type="InterPro" id="IPR004149">
    <property type="entry name" value="Znf_DNAligase_C4"/>
</dbReference>
<dbReference type="Gene3D" id="1.10.150.20">
    <property type="entry name" value="5' to 3' exonuclease, C-terminal subdomain"/>
    <property type="match status" value="2"/>
</dbReference>
<evidence type="ECO:0000256" key="15">
    <source>
        <dbReference type="RuleBase" id="RU000618"/>
    </source>
</evidence>
<evidence type="ECO:0000256" key="2">
    <source>
        <dbReference type="ARBA" id="ARBA00012722"/>
    </source>
</evidence>
<dbReference type="InterPro" id="IPR036420">
    <property type="entry name" value="BRCT_dom_sf"/>
</dbReference>
<dbReference type="PANTHER" id="PTHR23389">
    <property type="entry name" value="CHROMOSOME TRANSMISSION FIDELITY FACTOR 18"/>
    <property type="match status" value="1"/>
</dbReference>
<gene>
    <name evidence="14 17" type="primary">ligA</name>
    <name evidence="17" type="ORF">FL622_14780</name>
</gene>
<dbReference type="PROSITE" id="PS01055">
    <property type="entry name" value="DNA_LIGASE_N1"/>
    <property type="match status" value="1"/>
</dbReference>
<dbReference type="FunFam" id="1.10.287.610:FF:000002">
    <property type="entry name" value="DNA ligase"/>
    <property type="match status" value="1"/>
</dbReference>
<accession>A0A550J6U2</accession>
<dbReference type="SMART" id="SM00292">
    <property type="entry name" value="BRCT"/>
    <property type="match status" value="1"/>
</dbReference>
<proteinExistence type="inferred from homology"/>
<keyword evidence="18" id="KW-1185">Reference proteome</keyword>
<dbReference type="PROSITE" id="PS50172">
    <property type="entry name" value="BRCT"/>
    <property type="match status" value="1"/>
</dbReference>
<dbReference type="InterPro" id="IPR003583">
    <property type="entry name" value="Hlx-hairpin-Hlx_DNA-bd_motif"/>
</dbReference>
<dbReference type="Gene3D" id="2.40.50.140">
    <property type="entry name" value="Nucleic acid-binding proteins"/>
    <property type="match status" value="1"/>
</dbReference>
<keyword evidence="7 14" id="KW-0227">DNA damage</keyword>
<dbReference type="FunFam" id="1.10.150.20:FF:000006">
    <property type="entry name" value="DNA ligase"/>
    <property type="match status" value="1"/>
</dbReference>
<dbReference type="OrthoDB" id="9759736at2"/>
<comment type="cofactor">
    <cofactor evidence="14">
        <name>Mg(2+)</name>
        <dbReference type="ChEBI" id="CHEBI:18420"/>
    </cofactor>
    <cofactor evidence="14">
        <name>Mn(2+)</name>
        <dbReference type="ChEBI" id="CHEBI:29035"/>
    </cofactor>
</comment>
<evidence type="ECO:0000256" key="11">
    <source>
        <dbReference type="ARBA" id="ARBA00023204"/>
    </source>
</evidence>
<dbReference type="GO" id="GO:0005829">
    <property type="term" value="C:cytosol"/>
    <property type="evidence" value="ECO:0007669"/>
    <property type="project" value="TreeGrafter"/>
</dbReference>
<feature type="domain" description="BRCT" evidence="16">
    <location>
        <begin position="593"/>
        <end position="673"/>
    </location>
</feature>
<evidence type="ECO:0000256" key="13">
    <source>
        <dbReference type="ARBA" id="ARBA00060881"/>
    </source>
</evidence>
<dbReference type="GO" id="GO:0006260">
    <property type="term" value="P:DNA replication"/>
    <property type="evidence" value="ECO:0007669"/>
    <property type="project" value="UniProtKB-KW"/>
</dbReference>
<keyword evidence="6 14" id="KW-0479">Metal-binding</keyword>
<dbReference type="FunFam" id="3.30.470.30:FF:000001">
    <property type="entry name" value="DNA ligase"/>
    <property type="match status" value="1"/>
</dbReference>
<dbReference type="EMBL" id="VJVV01000013">
    <property type="protein sequence ID" value="TRO78946.1"/>
    <property type="molecule type" value="Genomic_DNA"/>
</dbReference>
<dbReference type="SUPFAM" id="SSF52113">
    <property type="entry name" value="BRCT domain"/>
    <property type="match status" value="1"/>
</dbReference>
<feature type="binding site" evidence="14">
    <location>
        <position position="430"/>
    </location>
    <ligand>
        <name>Zn(2+)</name>
        <dbReference type="ChEBI" id="CHEBI:29105"/>
    </ligand>
</feature>
<feature type="active site" description="N6-AMP-lysine intermediate" evidence="14">
    <location>
        <position position="120"/>
    </location>
</feature>
<keyword evidence="5 14" id="KW-0235">DNA replication</keyword>
<dbReference type="PROSITE" id="PS01056">
    <property type="entry name" value="DNA_LIGASE_N2"/>
    <property type="match status" value="1"/>
</dbReference>
<dbReference type="Pfam" id="PF14520">
    <property type="entry name" value="HHH_5"/>
    <property type="match status" value="1"/>
</dbReference>
<dbReference type="GO" id="GO:0046872">
    <property type="term" value="F:metal ion binding"/>
    <property type="evidence" value="ECO:0007669"/>
    <property type="project" value="UniProtKB-KW"/>
</dbReference>
<evidence type="ECO:0000256" key="10">
    <source>
        <dbReference type="ARBA" id="ARBA00023027"/>
    </source>
</evidence>
<comment type="similarity">
    <text evidence="13 14">Belongs to the NAD-dependent DNA ligase family. LigA subfamily.</text>
</comment>
<dbReference type="GO" id="GO:0003911">
    <property type="term" value="F:DNA ligase (NAD+) activity"/>
    <property type="evidence" value="ECO:0007669"/>
    <property type="project" value="UniProtKB-UniRule"/>
</dbReference>
<evidence type="ECO:0000313" key="17">
    <source>
        <dbReference type="EMBL" id="TRO78946.1"/>
    </source>
</evidence>
<dbReference type="HAMAP" id="MF_01588">
    <property type="entry name" value="DNA_ligase_A"/>
    <property type="match status" value="1"/>
</dbReference>
<reference evidence="17 18" key="1">
    <citation type="submission" date="2019-07" db="EMBL/GenBank/DDBJ databases">
        <title>Insights of Desulfuromonas acetexigens electromicrobiology.</title>
        <authorList>
            <person name="Katuri K."/>
            <person name="Sapireddy V."/>
            <person name="Shaw D.R."/>
            <person name="Saikaly P."/>
        </authorList>
    </citation>
    <scope>NUCLEOTIDE SEQUENCE [LARGE SCALE GENOMIC DNA]</scope>
    <source>
        <strain evidence="17 18">2873</strain>
    </source>
</reference>
<dbReference type="Gene3D" id="6.20.10.30">
    <property type="match status" value="1"/>
</dbReference>
<feature type="binding site" evidence="14">
    <location>
        <begin position="85"/>
        <end position="86"/>
    </location>
    <ligand>
        <name>NAD(+)</name>
        <dbReference type="ChEBI" id="CHEBI:57540"/>
    </ligand>
</feature>
<name>A0A550J6U2_9BACT</name>
<sequence>MPEPTPAARNRHAELREALRRHNHNYYVLDAPEISDAEYDELFRELLALETRYPQLAETDSPSRQVGAPPSEKFAPVLHALPMLSLRNVKSEEEFMEFDASLRKTFLAQGSDIDYLCEMKLDGVAVELTYEQGELVLASTRGDGQTGEDITENLRTLASVPRRLNPPFPALLDVRGEVYIELADFQHLNREQEEAGERSFANPRNAAAGSLRQLNSAITARRPLRIFCYGFGRWEGPLPATQGEALAELRRLGLRVNLEGTSRARGAQEVVARFRQLLAGREELPFEIDGMVVKVDELELQRELGELSRSPRWAVAYKFPPRQAETVLEKVVLQVGRTGAITPVAQLRPVNVSGVNVSRASLHNWDEIARLDIRVGDHVLVERAGDVIPDVVKVLTEKRTGAEIPIPLPESCPECDGPVTRKPGEVVPRCVNPHCPAQALERLKHFVSRDAMDIDGLGEKQLLQLIDLGKLQTVADLYRLTRDDLFRMERMGEVLADKLLQAIAASKTRPLSRLLFGLGIRHVGSHTARLLAKRFSGLDTLAAAEPGQLTEIHEIGDKVAESLRDYFANPANLLLLRELEELGLRPTDEAVVQSDGPLRGKTLVITGNLASLSRKEAEALVERLGGRASGSVSKKTDFVIAGPGAGGKLEKARQLGLRIIDEEEFLRMTETGE</sequence>
<evidence type="ECO:0000256" key="3">
    <source>
        <dbReference type="ARBA" id="ARBA00013308"/>
    </source>
</evidence>
<feature type="binding site" evidence="14">
    <location>
        <position position="177"/>
    </location>
    <ligand>
        <name>NAD(+)</name>
        <dbReference type="ChEBI" id="CHEBI:57540"/>
    </ligand>
</feature>
<feature type="binding site" evidence="14">
    <location>
        <position position="294"/>
    </location>
    <ligand>
        <name>NAD(+)</name>
        <dbReference type="ChEBI" id="CHEBI:57540"/>
    </ligand>
</feature>
<protein>
    <recommendedName>
        <fullName evidence="3 14">DNA ligase</fullName>
        <ecNumber evidence="2 14">6.5.1.2</ecNumber>
    </recommendedName>
    <alternativeName>
        <fullName evidence="14">Polydeoxyribonucleotide synthase [NAD(+)]</fullName>
    </alternativeName>
</protein>
<dbReference type="Gene3D" id="3.30.470.30">
    <property type="entry name" value="DNA ligase/mRNA capping enzyme"/>
    <property type="match status" value="1"/>
</dbReference>
<dbReference type="SUPFAM" id="SSF47781">
    <property type="entry name" value="RuvA domain 2-like"/>
    <property type="match status" value="1"/>
</dbReference>
<dbReference type="InterPro" id="IPR001357">
    <property type="entry name" value="BRCT_dom"/>
</dbReference>
<dbReference type="InterPro" id="IPR010994">
    <property type="entry name" value="RuvA_2-like"/>
</dbReference>
<dbReference type="GO" id="GO:0006281">
    <property type="term" value="P:DNA repair"/>
    <property type="evidence" value="ECO:0007669"/>
    <property type="project" value="UniProtKB-KW"/>
</dbReference>